<feature type="domain" description="SusD-like N-terminal" evidence="7">
    <location>
        <begin position="25"/>
        <end position="221"/>
    </location>
</feature>
<evidence type="ECO:0000256" key="4">
    <source>
        <dbReference type="ARBA" id="ARBA00023136"/>
    </source>
</evidence>
<sequence>MKIRTKNIINSIVLAGTLCLSSCSDFLDKNPLSAASTETFWKNENEAKNALAGVYQTLVTSHWIVGFGGLRTQMDGLSDDGYANASWPDLFNIPQSGDITSTTGGVVRNYYTIPYQGIAVCNDFLKNIDLVPDFDDTLKGHYIAEVRFIRAWHYATLAQMFGGVVLVPEDVDINNAQLPRSSMEETVEYILSDLNYSIDHLPDEVYEGRAVKGSALGLKMRVLLYNERWSEAAQIGQEIMASGRFSLGNNWAGIFDGTDQDANPGIMFSIVYQAPTMRHEYDRMYGDWASCAPVMDLVDEFECLDGKRIEDSEMYDPENPYLNRDPRMELTIVHVGEDRPYYGVPLEEGEKPTDHIWQKGLFLDQDPPSGASNSDQDIVLIRYADILLMYAEAMNEANGPSQQVIDAINLVRERTGIEMPPIVNTFDQDGLREQIRHERRVELAGEGLRFFDIKRWKIAHIVVPAQIVPGSVTESTPDGTHRVFEQKQYLWPIPQNEIDQNPLLDQNPGY</sequence>
<keyword evidence="4" id="KW-0472">Membrane</keyword>
<dbReference type="EMBL" id="CP094326">
    <property type="protein sequence ID" value="UNY98745.1"/>
    <property type="molecule type" value="Genomic_DNA"/>
</dbReference>
<name>A0ABY3YLN1_9FLAO</name>
<gene>
    <name evidence="8" type="ORF">MQE36_16910</name>
</gene>
<accession>A0ABY3YLN1</accession>
<comment type="subcellular location">
    <subcellularLocation>
        <location evidence="1">Cell outer membrane</location>
    </subcellularLocation>
</comment>
<evidence type="ECO:0000259" key="6">
    <source>
        <dbReference type="Pfam" id="PF07980"/>
    </source>
</evidence>
<keyword evidence="9" id="KW-1185">Reference proteome</keyword>
<dbReference type="RefSeq" id="WP_242937151.1">
    <property type="nucleotide sequence ID" value="NZ_CP094326.1"/>
</dbReference>
<keyword evidence="5" id="KW-0998">Cell outer membrane</keyword>
<dbReference type="Pfam" id="PF14322">
    <property type="entry name" value="SusD-like_3"/>
    <property type="match status" value="1"/>
</dbReference>
<evidence type="ECO:0000313" key="9">
    <source>
        <dbReference type="Proteomes" id="UP000829476"/>
    </source>
</evidence>
<evidence type="ECO:0000313" key="8">
    <source>
        <dbReference type="EMBL" id="UNY98745.1"/>
    </source>
</evidence>
<dbReference type="Pfam" id="PF07980">
    <property type="entry name" value="SusD_RagB"/>
    <property type="match status" value="1"/>
</dbReference>
<evidence type="ECO:0000256" key="1">
    <source>
        <dbReference type="ARBA" id="ARBA00004442"/>
    </source>
</evidence>
<dbReference type="InterPro" id="IPR012944">
    <property type="entry name" value="SusD_RagB_dom"/>
</dbReference>
<evidence type="ECO:0000256" key="2">
    <source>
        <dbReference type="ARBA" id="ARBA00006275"/>
    </source>
</evidence>
<reference evidence="8 9" key="1">
    <citation type="journal article" date="2018" name="Int. J. Syst. Evol. Microbiol.">
        <title>Zhouia spongiae sp. nov., isolated from a marine sponge.</title>
        <authorList>
            <person name="Zhuang L."/>
            <person name="Lin B."/>
            <person name="Qin F."/>
            <person name="Luo L."/>
        </authorList>
    </citation>
    <scope>NUCLEOTIDE SEQUENCE [LARGE SCALE GENOMIC DNA]</scope>
    <source>
        <strain evidence="8 9">HN-Y44</strain>
    </source>
</reference>
<dbReference type="Proteomes" id="UP000829476">
    <property type="component" value="Chromosome"/>
</dbReference>
<keyword evidence="3" id="KW-0732">Signal</keyword>
<dbReference type="SUPFAM" id="SSF48452">
    <property type="entry name" value="TPR-like"/>
    <property type="match status" value="1"/>
</dbReference>
<proteinExistence type="inferred from homology"/>
<feature type="domain" description="RagB/SusD" evidence="6">
    <location>
        <begin position="275"/>
        <end position="510"/>
    </location>
</feature>
<dbReference type="InterPro" id="IPR033985">
    <property type="entry name" value="SusD-like_N"/>
</dbReference>
<organism evidence="8 9">
    <name type="scientific">Zhouia spongiae</name>
    <dbReference type="NCBI Taxonomy" id="2202721"/>
    <lineage>
        <taxon>Bacteria</taxon>
        <taxon>Pseudomonadati</taxon>
        <taxon>Bacteroidota</taxon>
        <taxon>Flavobacteriia</taxon>
        <taxon>Flavobacteriales</taxon>
        <taxon>Flavobacteriaceae</taxon>
        <taxon>Zhouia</taxon>
    </lineage>
</organism>
<evidence type="ECO:0000256" key="3">
    <source>
        <dbReference type="ARBA" id="ARBA00022729"/>
    </source>
</evidence>
<evidence type="ECO:0000256" key="5">
    <source>
        <dbReference type="ARBA" id="ARBA00023237"/>
    </source>
</evidence>
<dbReference type="Gene3D" id="1.25.40.390">
    <property type="match status" value="1"/>
</dbReference>
<comment type="similarity">
    <text evidence="2">Belongs to the SusD family.</text>
</comment>
<protein>
    <submittedName>
        <fullName evidence="8">RagB/SusD family nutrient uptake outer membrane protein</fullName>
    </submittedName>
</protein>
<dbReference type="InterPro" id="IPR011990">
    <property type="entry name" value="TPR-like_helical_dom_sf"/>
</dbReference>
<dbReference type="CDD" id="cd08977">
    <property type="entry name" value="SusD"/>
    <property type="match status" value="1"/>
</dbReference>
<evidence type="ECO:0000259" key="7">
    <source>
        <dbReference type="Pfam" id="PF14322"/>
    </source>
</evidence>